<reference evidence="3" key="1">
    <citation type="submission" date="2017-01" db="EMBL/GenBank/DDBJ databases">
        <authorList>
            <person name="Varghese N."/>
            <person name="Submissions S."/>
        </authorList>
    </citation>
    <scope>NUCLEOTIDE SEQUENCE [LARGE SCALE GENOMIC DNA]</scope>
    <source>
        <strain evidence="3">DSM 29430</strain>
    </source>
</reference>
<accession>A0A1N7K5S6</accession>
<sequence>MARAWALAFALSLCGACAPPTGLSQPASEAPPLPDYVHERYFIEPASSRRPERGAEALRFALTPGGCSPGPGCARSAIATGEAWQPGHQTMIGFEIRVPRDFAHRGPGLSVARFRAGRGGPLLIDMTLDRDRGLTAFGRVCLPPEVFGQWRRVYLRMAWAQDETGFVEIRCGRGDILSEPVIYAAEGIATHPPGAPARYDLHLGLVADRPVSRPVTVEMRRILWRRLYVVLGRPAGG</sequence>
<gene>
    <name evidence="2" type="ORF">SAMN05421759_101480</name>
</gene>
<keyword evidence="3" id="KW-1185">Reference proteome</keyword>
<dbReference type="RefSeq" id="WP_076444604.1">
    <property type="nucleotide sequence ID" value="NZ_FTOQ01000001.1"/>
</dbReference>
<evidence type="ECO:0000313" key="3">
    <source>
        <dbReference type="Proteomes" id="UP000186684"/>
    </source>
</evidence>
<dbReference type="Proteomes" id="UP000186684">
    <property type="component" value="Unassembled WGS sequence"/>
</dbReference>
<feature type="signal peptide" evidence="1">
    <location>
        <begin position="1"/>
        <end position="18"/>
    </location>
</feature>
<evidence type="ECO:0000256" key="1">
    <source>
        <dbReference type="SAM" id="SignalP"/>
    </source>
</evidence>
<organism evidence="2 3">
    <name type="scientific">Roseivivax lentus</name>
    <dbReference type="NCBI Taxonomy" id="633194"/>
    <lineage>
        <taxon>Bacteria</taxon>
        <taxon>Pseudomonadati</taxon>
        <taxon>Pseudomonadota</taxon>
        <taxon>Alphaproteobacteria</taxon>
        <taxon>Rhodobacterales</taxon>
        <taxon>Roseobacteraceae</taxon>
        <taxon>Roseivivax</taxon>
    </lineage>
</organism>
<dbReference type="STRING" id="633194.SAMN05421759_101480"/>
<dbReference type="EMBL" id="FTOQ01000001">
    <property type="protein sequence ID" value="SIS56953.1"/>
    <property type="molecule type" value="Genomic_DNA"/>
</dbReference>
<dbReference type="AlphaFoldDB" id="A0A1N7K5S6"/>
<dbReference type="OrthoDB" id="7836699at2"/>
<proteinExistence type="predicted"/>
<keyword evidence="1" id="KW-0732">Signal</keyword>
<name>A0A1N7K5S6_9RHOB</name>
<feature type="chain" id="PRO_5012410650" description="Polysaccharide lyase" evidence="1">
    <location>
        <begin position="19"/>
        <end position="237"/>
    </location>
</feature>
<protein>
    <recommendedName>
        <fullName evidence="4">Polysaccharide lyase</fullName>
    </recommendedName>
</protein>
<evidence type="ECO:0000313" key="2">
    <source>
        <dbReference type="EMBL" id="SIS56953.1"/>
    </source>
</evidence>
<evidence type="ECO:0008006" key="4">
    <source>
        <dbReference type="Google" id="ProtNLM"/>
    </source>
</evidence>